<dbReference type="GO" id="GO:0007399">
    <property type="term" value="P:nervous system development"/>
    <property type="evidence" value="ECO:0007669"/>
    <property type="project" value="UniProtKB-ARBA"/>
</dbReference>
<dbReference type="SMART" id="SM00181">
    <property type="entry name" value="EGF"/>
    <property type="match status" value="11"/>
</dbReference>
<dbReference type="PROSITE" id="PS01187">
    <property type="entry name" value="EGF_CA"/>
    <property type="match status" value="4"/>
</dbReference>
<keyword evidence="3 8" id="KW-0245">EGF-like domain</keyword>
<keyword evidence="10" id="KW-1133">Transmembrane helix</keyword>
<dbReference type="FunFam" id="2.10.25.10:FF:000061">
    <property type="entry name" value="Delta-like protein"/>
    <property type="match status" value="1"/>
</dbReference>
<evidence type="ECO:0000256" key="7">
    <source>
        <dbReference type="ARBA" id="ARBA00023180"/>
    </source>
</evidence>
<comment type="caution">
    <text evidence="11">The sequence shown here is derived from an EMBL/GenBank/DDBJ whole genome shotgun (WGS) entry which is preliminary data.</text>
</comment>
<dbReference type="InterPro" id="IPR018097">
    <property type="entry name" value="EGF_Ca-bd_CS"/>
</dbReference>
<dbReference type="CDD" id="cd00054">
    <property type="entry name" value="EGF_CA"/>
    <property type="match status" value="9"/>
</dbReference>
<dbReference type="FunFam" id="2.10.25.10:FF:000472">
    <property type="entry name" value="Uncharacterized protein, isoform A"/>
    <property type="match status" value="1"/>
</dbReference>
<accession>A0A8J1XXF1</accession>
<dbReference type="SUPFAM" id="SSF57603">
    <property type="entry name" value="FnI-like domain"/>
    <property type="match status" value="1"/>
</dbReference>
<dbReference type="PROSITE" id="PS50026">
    <property type="entry name" value="EGF_3"/>
    <property type="match status" value="11"/>
</dbReference>
<evidence type="ECO:0000313" key="11">
    <source>
        <dbReference type="EMBL" id="CAH1791312.1"/>
    </source>
</evidence>
<comment type="subcellular location">
    <subcellularLocation>
        <location evidence="1">Secreted</location>
    </subcellularLocation>
</comment>
<feature type="disulfide bond" evidence="8">
    <location>
        <begin position="134"/>
        <end position="143"/>
    </location>
</feature>
<dbReference type="GO" id="GO:0007219">
    <property type="term" value="P:Notch signaling pathway"/>
    <property type="evidence" value="ECO:0007669"/>
    <property type="project" value="InterPro"/>
</dbReference>
<keyword evidence="6 8" id="KW-1015">Disulfide bond</keyword>
<feature type="disulfide bond" evidence="8">
    <location>
        <begin position="197"/>
        <end position="206"/>
    </location>
</feature>
<dbReference type="GO" id="GO:0005576">
    <property type="term" value="C:extracellular region"/>
    <property type="evidence" value="ECO:0007669"/>
    <property type="project" value="UniProtKB-SubCell"/>
</dbReference>
<dbReference type="PROSITE" id="PS00010">
    <property type="entry name" value="ASX_HYDROXYL"/>
    <property type="match status" value="9"/>
</dbReference>
<dbReference type="Gene3D" id="2.10.25.10">
    <property type="entry name" value="Laminin"/>
    <property type="match status" value="11"/>
</dbReference>
<dbReference type="SUPFAM" id="SSF57184">
    <property type="entry name" value="Growth factor receptor domain"/>
    <property type="match status" value="1"/>
</dbReference>
<dbReference type="GO" id="GO:0005112">
    <property type="term" value="F:Notch binding"/>
    <property type="evidence" value="ECO:0007669"/>
    <property type="project" value="InterPro"/>
</dbReference>
<keyword evidence="10" id="KW-0812">Transmembrane</keyword>
<dbReference type="FunFam" id="2.10.25.10:FF:000031">
    <property type="entry name" value="neurogenic locus notch homolog protein 3"/>
    <property type="match status" value="1"/>
</dbReference>
<dbReference type="FunFam" id="2.10.25.10:FF:000255">
    <property type="entry name" value="Sushi, nidogen and EGF-like domains 1"/>
    <property type="match status" value="1"/>
</dbReference>
<dbReference type="GO" id="GO:0048468">
    <property type="term" value="P:cell development"/>
    <property type="evidence" value="ECO:0007669"/>
    <property type="project" value="UniProtKB-ARBA"/>
</dbReference>
<dbReference type="PRINTS" id="PR02059">
    <property type="entry name" value="JAGGEDFAMILY"/>
</dbReference>
<feature type="compositionally biased region" description="Polar residues" evidence="9">
    <location>
        <begin position="782"/>
        <end position="792"/>
    </location>
</feature>
<evidence type="ECO:0000256" key="5">
    <source>
        <dbReference type="ARBA" id="ARBA00022737"/>
    </source>
</evidence>
<dbReference type="SMART" id="SM00179">
    <property type="entry name" value="EGF_CA"/>
    <property type="match status" value="11"/>
</dbReference>
<dbReference type="InterPro" id="IPR000742">
    <property type="entry name" value="EGF"/>
</dbReference>
<dbReference type="Pfam" id="PF25024">
    <property type="entry name" value="EGF_TEN"/>
    <property type="match status" value="1"/>
</dbReference>
<organism evidence="11 12">
    <name type="scientific">Owenia fusiformis</name>
    <name type="common">Polychaete worm</name>
    <dbReference type="NCBI Taxonomy" id="6347"/>
    <lineage>
        <taxon>Eukaryota</taxon>
        <taxon>Metazoa</taxon>
        <taxon>Spiralia</taxon>
        <taxon>Lophotrochozoa</taxon>
        <taxon>Annelida</taxon>
        <taxon>Polychaeta</taxon>
        <taxon>Sedentaria</taxon>
        <taxon>Canalipalpata</taxon>
        <taxon>Sabellida</taxon>
        <taxon>Oweniida</taxon>
        <taxon>Oweniidae</taxon>
        <taxon>Owenia</taxon>
    </lineage>
</organism>
<evidence type="ECO:0000256" key="1">
    <source>
        <dbReference type="ARBA" id="ARBA00004613"/>
    </source>
</evidence>
<dbReference type="FunFam" id="2.10.25.10:FF:000045">
    <property type="entry name" value="Slit guidance ligand 2"/>
    <property type="match status" value="1"/>
</dbReference>
<dbReference type="OrthoDB" id="283575at2759"/>
<protein>
    <submittedName>
        <fullName evidence="11">Uncharacterized protein</fullName>
    </submittedName>
</protein>
<dbReference type="InterPro" id="IPR056986">
    <property type="entry name" value="JAG1_1/2_dom"/>
</dbReference>
<feature type="disulfide bond" evidence="8">
    <location>
        <begin position="350"/>
        <end position="359"/>
    </location>
</feature>
<feature type="disulfide bond" evidence="8">
    <location>
        <begin position="21"/>
        <end position="30"/>
    </location>
</feature>
<evidence type="ECO:0000256" key="2">
    <source>
        <dbReference type="ARBA" id="ARBA00022525"/>
    </source>
</evidence>
<dbReference type="Proteomes" id="UP000749559">
    <property type="component" value="Unassembled WGS sequence"/>
</dbReference>
<keyword evidence="4" id="KW-0732">Signal</keyword>
<dbReference type="GO" id="GO:0048513">
    <property type="term" value="P:animal organ development"/>
    <property type="evidence" value="ECO:0007669"/>
    <property type="project" value="UniProtKB-ARBA"/>
</dbReference>
<keyword evidence="5" id="KW-0677">Repeat</keyword>
<dbReference type="Pfam" id="PF00093">
    <property type="entry name" value="VWC"/>
    <property type="match status" value="1"/>
</dbReference>
<dbReference type="FunFam" id="2.10.25.10:FF:000613">
    <property type="entry name" value="Delta-like protein"/>
    <property type="match status" value="1"/>
</dbReference>
<gene>
    <name evidence="11" type="ORF">OFUS_LOCUS16403</name>
</gene>
<dbReference type="SUPFAM" id="SSF57196">
    <property type="entry name" value="EGF/Laminin"/>
    <property type="match status" value="8"/>
</dbReference>
<feature type="disulfide bond" evidence="8">
    <location>
        <begin position="37"/>
        <end position="47"/>
    </location>
</feature>
<feature type="disulfide bond" evidence="8">
    <location>
        <begin position="388"/>
        <end position="397"/>
    </location>
</feature>
<dbReference type="PROSITE" id="PS01186">
    <property type="entry name" value="EGF_2"/>
    <property type="match status" value="9"/>
</dbReference>
<comment type="caution">
    <text evidence="8">Lacks conserved residue(s) required for the propagation of feature annotation.</text>
</comment>
<feature type="transmembrane region" description="Helical" evidence="10">
    <location>
        <begin position="680"/>
        <end position="703"/>
    </location>
</feature>
<evidence type="ECO:0000256" key="9">
    <source>
        <dbReference type="SAM" id="MobiDB-lite"/>
    </source>
</evidence>
<dbReference type="EMBL" id="CAIIXF020000008">
    <property type="protein sequence ID" value="CAH1791312.1"/>
    <property type="molecule type" value="Genomic_DNA"/>
</dbReference>
<dbReference type="PROSITE" id="PS00022">
    <property type="entry name" value="EGF_1"/>
    <property type="match status" value="11"/>
</dbReference>
<keyword evidence="7" id="KW-0325">Glycoprotein</keyword>
<dbReference type="Pfam" id="PF00008">
    <property type="entry name" value="EGF"/>
    <property type="match status" value="4"/>
</dbReference>
<feature type="non-terminal residue" evidence="11">
    <location>
        <position position="822"/>
    </location>
</feature>
<dbReference type="SMART" id="SM00215">
    <property type="entry name" value="VWC_out"/>
    <property type="match status" value="1"/>
</dbReference>
<keyword evidence="10" id="KW-0472">Membrane</keyword>
<evidence type="ECO:0000256" key="3">
    <source>
        <dbReference type="ARBA" id="ARBA00022536"/>
    </source>
</evidence>
<dbReference type="FunFam" id="2.10.25.10:FF:000143">
    <property type="entry name" value="Protein crumbs 1"/>
    <property type="match status" value="1"/>
</dbReference>
<keyword evidence="12" id="KW-1185">Reference proteome</keyword>
<evidence type="ECO:0000256" key="8">
    <source>
        <dbReference type="PROSITE-ProRule" id="PRU00076"/>
    </source>
</evidence>
<evidence type="ECO:0000256" key="6">
    <source>
        <dbReference type="ARBA" id="ARBA00023157"/>
    </source>
</evidence>
<name>A0A8J1XXF1_OWEFU</name>
<dbReference type="FunFam" id="2.10.25.10:FF:000431">
    <property type="entry name" value="Delta-like protein"/>
    <property type="match status" value="1"/>
</dbReference>
<proteinExistence type="predicted"/>
<dbReference type="InterPro" id="IPR026219">
    <property type="entry name" value="Jagged/Serrate"/>
</dbReference>
<dbReference type="InterPro" id="IPR000152">
    <property type="entry name" value="EGF-type_Asp/Asn_hydroxyl_site"/>
</dbReference>
<dbReference type="GO" id="GO:0005509">
    <property type="term" value="F:calcium ion binding"/>
    <property type="evidence" value="ECO:0007669"/>
    <property type="project" value="InterPro"/>
</dbReference>
<dbReference type="PANTHER" id="PTHR12916:SF4">
    <property type="entry name" value="UNINFLATABLE, ISOFORM C"/>
    <property type="match status" value="1"/>
</dbReference>
<dbReference type="FunFam" id="2.10.25.10:FF:000294">
    <property type="entry name" value="Delta-like protein"/>
    <property type="match status" value="1"/>
</dbReference>
<evidence type="ECO:0000256" key="4">
    <source>
        <dbReference type="ARBA" id="ARBA00022729"/>
    </source>
</evidence>
<feature type="disulfide bond" evidence="8">
    <location>
        <begin position="96"/>
        <end position="105"/>
    </location>
</feature>
<feature type="disulfide bond" evidence="8">
    <location>
        <begin position="273"/>
        <end position="282"/>
    </location>
</feature>
<evidence type="ECO:0000256" key="10">
    <source>
        <dbReference type="SAM" id="Phobius"/>
    </source>
</evidence>
<dbReference type="FunFam" id="2.10.25.10:FF:000321">
    <property type="entry name" value="Protein delta homolog 1"/>
    <property type="match status" value="1"/>
</dbReference>
<dbReference type="InterPro" id="IPR001007">
    <property type="entry name" value="VWF_dom"/>
</dbReference>
<feature type="region of interest" description="Disordered" evidence="9">
    <location>
        <begin position="775"/>
        <end position="805"/>
    </location>
</feature>
<feature type="disulfide bond" evidence="8">
    <location>
        <begin position="235"/>
        <end position="244"/>
    </location>
</feature>
<feature type="disulfide bond" evidence="8">
    <location>
        <begin position="311"/>
        <end position="320"/>
    </location>
</feature>
<feature type="disulfide bond" evidence="8">
    <location>
        <begin position="426"/>
        <end position="435"/>
    </location>
</feature>
<feature type="disulfide bond" evidence="8">
    <location>
        <begin position="58"/>
        <end position="67"/>
    </location>
</feature>
<dbReference type="InterPro" id="IPR001881">
    <property type="entry name" value="EGF-like_Ca-bd_dom"/>
</dbReference>
<dbReference type="PANTHER" id="PTHR12916">
    <property type="entry name" value="CYTOCHROME C OXIDASE POLYPEPTIDE VIC-2"/>
    <property type="match status" value="1"/>
</dbReference>
<dbReference type="PRINTS" id="PR00010">
    <property type="entry name" value="EGFBLOOD"/>
</dbReference>
<keyword evidence="2" id="KW-0964">Secreted</keyword>
<dbReference type="InterPro" id="IPR009030">
    <property type="entry name" value="Growth_fac_rcpt_cys_sf"/>
</dbReference>
<evidence type="ECO:0000313" key="12">
    <source>
        <dbReference type="Proteomes" id="UP000749559"/>
    </source>
</evidence>
<reference evidence="11" key="1">
    <citation type="submission" date="2022-03" db="EMBL/GenBank/DDBJ databases">
        <authorList>
            <person name="Martin C."/>
        </authorList>
    </citation>
    <scope>NUCLEOTIDE SEQUENCE</scope>
</reference>
<sequence>TPCKNGGQCENSEPNKYRCVCPDGFSGRNCEIDVNDCSDQCKNGATCKDLVHDYQCLCMPGFMGHHCDIDIDECASNPCQNNGQCHDHIAGYQCICPRGFSGLQCQVDIDLCSPNPCKNGASCFNMDADYYCFCMEGFEGKNCSNRKNGQNFEVVDSCTISVASNESDGGTKLVSSSVCGNHGRCRSKPRGLYSCYCDPGFTGTYCHENVNDCSSSPCQNSGTCVDEVNSFQCICAEGWEGALCNLNKNDCSPNPCRNNGSCTDHIADFTCSCRGPWKGKTCSLRYSHCDSTTCANGGTCTDLGTTFACKCLPEWDGNTCQLAKNYTCDSSPCQNSGTCINSGDSFTCICKEGFTGAMCEENINDCNPYPCYNGGTCIDGVNWYLCKCPTGFAGPDCRHNLNECYTKPCSYGSTCLDGIGKFQCICPRGRSGPRCDQVIGVSPAPLPCTFQRRFYNDQSSWQHECNSCQCNNGKVQCTKIWCGPKNCLSHPNISEPVEICIPGQTCVVQTHQTCFTPPCLPWGQCKALDRITDPVPYGIDTTCIPNNDITPNSCAKITLIFDKSKMPTGISVEAICDHLRELPVLHSMLHQDELIILCDRQTGHSDTIEVTLSTKTTVVATSTEAEEEDTKPRTYLMTTVDKLSNYISRKLSNSSALAAVIEVKVETTYMNTTVHHGASYLIPLLCSIMGILGLIAIIIIILYHNRRRRKRPHRERGVHIRIEEQNNKLENVENEENLRRYRNPLFGTDKGGGTLKQSSQELIEIDLEKYEKSPCRRALGQKDTNNDASKNNPPMKLPRTPKNINVELSRTLTDRDERDLIA</sequence>
<dbReference type="Pfam" id="PF23575">
    <property type="entry name" value="JAG1"/>
    <property type="match status" value="1"/>
</dbReference>
<dbReference type="AlphaFoldDB" id="A0A8J1XXF1"/>